<dbReference type="AlphaFoldDB" id="W9QMB1"/>
<dbReference type="EMBL" id="KE343797">
    <property type="protein sequence ID" value="EXB41580.1"/>
    <property type="molecule type" value="Genomic_DNA"/>
</dbReference>
<keyword evidence="2" id="KW-1185">Reference proteome</keyword>
<organism evidence="1 2">
    <name type="scientific">Morus notabilis</name>
    <dbReference type="NCBI Taxonomy" id="981085"/>
    <lineage>
        <taxon>Eukaryota</taxon>
        <taxon>Viridiplantae</taxon>
        <taxon>Streptophyta</taxon>
        <taxon>Embryophyta</taxon>
        <taxon>Tracheophyta</taxon>
        <taxon>Spermatophyta</taxon>
        <taxon>Magnoliopsida</taxon>
        <taxon>eudicotyledons</taxon>
        <taxon>Gunneridae</taxon>
        <taxon>Pentapetalae</taxon>
        <taxon>rosids</taxon>
        <taxon>fabids</taxon>
        <taxon>Rosales</taxon>
        <taxon>Moraceae</taxon>
        <taxon>Moreae</taxon>
        <taxon>Morus</taxon>
    </lineage>
</organism>
<name>W9QMB1_9ROSA</name>
<evidence type="ECO:0000313" key="2">
    <source>
        <dbReference type="Proteomes" id="UP000030645"/>
    </source>
</evidence>
<proteinExistence type="predicted"/>
<evidence type="ECO:0000313" key="1">
    <source>
        <dbReference type="EMBL" id="EXB41580.1"/>
    </source>
</evidence>
<sequence length="84" mass="9720">MVIGLLDFFRTHRLGFVYDMVQIQEVFFNMYYAGFVHPNFMSKKLVILLLFDYASSKQESPLFFQISRTSIIVVDAGAILIVMS</sequence>
<protein>
    <submittedName>
        <fullName evidence="1">Uncharacterized protein</fullName>
    </submittedName>
</protein>
<dbReference type="Proteomes" id="UP000030645">
    <property type="component" value="Unassembled WGS sequence"/>
</dbReference>
<accession>W9QMB1</accession>
<reference evidence="2" key="1">
    <citation type="submission" date="2013-01" db="EMBL/GenBank/DDBJ databases">
        <title>Draft Genome Sequence of a Mulberry Tree, Morus notabilis C.K. Schneid.</title>
        <authorList>
            <person name="He N."/>
            <person name="Zhao S."/>
        </authorList>
    </citation>
    <scope>NUCLEOTIDE SEQUENCE</scope>
</reference>
<gene>
    <name evidence="1" type="ORF">L484_013657</name>
</gene>